<protein>
    <submittedName>
        <fullName evidence="3">Exonuclease V, chloroplastic</fullName>
    </submittedName>
</protein>
<dbReference type="EMBL" id="JACGWK010000002">
    <property type="protein sequence ID" value="KAL0369701.1"/>
    <property type="molecule type" value="Genomic_DNA"/>
</dbReference>
<reference evidence="3" key="2">
    <citation type="journal article" date="2024" name="Plant">
        <title>Genomic evolution and insights into agronomic trait innovations of Sesamum species.</title>
        <authorList>
            <person name="Miao H."/>
            <person name="Wang L."/>
            <person name="Qu L."/>
            <person name="Liu H."/>
            <person name="Sun Y."/>
            <person name="Le M."/>
            <person name="Wang Q."/>
            <person name="Wei S."/>
            <person name="Zheng Y."/>
            <person name="Lin W."/>
            <person name="Duan Y."/>
            <person name="Cao H."/>
            <person name="Xiong S."/>
            <person name="Wang X."/>
            <person name="Wei L."/>
            <person name="Li C."/>
            <person name="Ma Q."/>
            <person name="Ju M."/>
            <person name="Zhao R."/>
            <person name="Li G."/>
            <person name="Mu C."/>
            <person name="Tian Q."/>
            <person name="Mei H."/>
            <person name="Zhang T."/>
            <person name="Gao T."/>
            <person name="Zhang H."/>
        </authorList>
    </citation>
    <scope>NUCLEOTIDE SEQUENCE</scope>
    <source>
        <strain evidence="3">G01</strain>
    </source>
</reference>
<proteinExistence type="inferred from homology"/>
<organism evidence="3">
    <name type="scientific">Sesamum angustifolium</name>
    <dbReference type="NCBI Taxonomy" id="2727405"/>
    <lineage>
        <taxon>Eukaryota</taxon>
        <taxon>Viridiplantae</taxon>
        <taxon>Streptophyta</taxon>
        <taxon>Embryophyta</taxon>
        <taxon>Tracheophyta</taxon>
        <taxon>Spermatophyta</taxon>
        <taxon>Magnoliopsida</taxon>
        <taxon>eudicotyledons</taxon>
        <taxon>Gunneridae</taxon>
        <taxon>Pentapetalae</taxon>
        <taxon>asterids</taxon>
        <taxon>lamiids</taxon>
        <taxon>Lamiales</taxon>
        <taxon>Pedaliaceae</taxon>
        <taxon>Sesamum</taxon>
    </lineage>
</organism>
<dbReference type="PANTHER" id="PTHR14464:SF4">
    <property type="entry name" value="EXONUCLEASE V"/>
    <property type="match status" value="1"/>
</dbReference>
<evidence type="ECO:0000313" key="3">
    <source>
        <dbReference type="EMBL" id="KAL0369701.1"/>
    </source>
</evidence>
<keyword evidence="3" id="KW-0540">Nuclease</keyword>
<comment type="similarity">
    <text evidence="1">Belongs to the EXO5 family.</text>
</comment>
<keyword evidence="3" id="KW-0378">Hydrolase</keyword>
<feature type="compositionally biased region" description="Polar residues" evidence="2">
    <location>
        <begin position="492"/>
        <end position="505"/>
    </location>
</feature>
<gene>
    <name evidence="3" type="ORF">Sangu_0288200</name>
</gene>
<keyword evidence="3" id="KW-0269">Exonuclease</keyword>
<feature type="region of interest" description="Disordered" evidence="2">
    <location>
        <begin position="118"/>
        <end position="137"/>
    </location>
</feature>
<dbReference type="AlphaFoldDB" id="A0AAW2QQA2"/>
<dbReference type="InterPro" id="IPR019190">
    <property type="entry name" value="EXOV"/>
</dbReference>
<dbReference type="GO" id="GO:0045145">
    <property type="term" value="F:single-stranded DNA 5'-3' DNA exonuclease activity"/>
    <property type="evidence" value="ECO:0007669"/>
    <property type="project" value="InterPro"/>
</dbReference>
<evidence type="ECO:0000256" key="2">
    <source>
        <dbReference type="SAM" id="MobiDB-lite"/>
    </source>
</evidence>
<sequence length="514" mass="58010">MRFFRCTISIWCKYEKGSPVDPLTWNNFPSPSEVVVPTVTSPELAATASVHIMTHSPTDSCSDDKTSKIPVEIIAEEEMALIEAALAAAVPYAQFPQNSRSIRSITLLSKRRLSACTSTGSPDIEDSGRVVGSNSPEKNKKIRGLESFLHRFRRGRGLSVTDITATEWCEKQMEFILLVGKPGKTKAMQAGSARHAALEGEVIKRVKVHVESAEDMWALKFINFIVGANQLLFDGLTRELPLVGFVEGVWMVGIIDEIRMPKSEPKRLPILVDTKTRVRATLPSEPQRRNGRLQLMCYKYMWDSLVAEKFPSLKFFDFFSLNPNHILSQEIRESTSKSGFPSETLNDVVRYYGNSCSLLPQAHDQLLLRLEQPNIAILSVSPKEKKQVWDGNGSLIRCYRLHFQIMIPVMLSGSILSCFFMHDFAMNLVCVASRYELQEDQSLLGEDEFAYEPKWVKDQVKSCLEFWLGEREASYPPMDERWKCRSCKFASTCSANSNPDGSSSKTKNEDILFS</sequence>
<feature type="region of interest" description="Disordered" evidence="2">
    <location>
        <begin position="492"/>
        <end position="514"/>
    </location>
</feature>
<comment type="caution">
    <text evidence="3">The sequence shown here is derived from an EMBL/GenBank/DDBJ whole genome shotgun (WGS) entry which is preliminary data.</text>
</comment>
<dbReference type="PANTHER" id="PTHR14464">
    <property type="entry name" value="EXONUCLEASE V"/>
    <property type="match status" value="1"/>
</dbReference>
<name>A0AAW2QQA2_9LAMI</name>
<evidence type="ECO:0000256" key="1">
    <source>
        <dbReference type="ARBA" id="ARBA00009797"/>
    </source>
</evidence>
<reference evidence="3" key="1">
    <citation type="submission" date="2020-06" db="EMBL/GenBank/DDBJ databases">
        <authorList>
            <person name="Li T."/>
            <person name="Hu X."/>
            <person name="Zhang T."/>
            <person name="Song X."/>
            <person name="Zhang H."/>
            <person name="Dai N."/>
            <person name="Sheng W."/>
            <person name="Hou X."/>
            <person name="Wei L."/>
        </authorList>
    </citation>
    <scope>NUCLEOTIDE SEQUENCE</scope>
    <source>
        <strain evidence="3">G01</strain>
        <tissue evidence="3">Leaf</tissue>
    </source>
</reference>
<dbReference type="Pfam" id="PF09810">
    <property type="entry name" value="Exo5"/>
    <property type="match status" value="2"/>
</dbReference>
<dbReference type="GO" id="GO:0005634">
    <property type="term" value="C:nucleus"/>
    <property type="evidence" value="ECO:0007669"/>
    <property type="project" value="TreeGrafter"/>
</dbReference>
<accession>A0AAW2QQA2</accession>
<dbReference type="GO" id="GO:0036297">
    <property type="term" value="P:interstrand cross-link repair"/>
    <property type="evidence" value="ECO:0007669"/>
    <property type="project" value="TreeGrafter"/>
</dbReference>